<evidence type="ECO:0000256" key="1">
    <source>
        <dbReference type="SAM" id="MobiDB-lite"/>
    </source>
</evidence>
<sequence length="117" mass="12574">MINCATELVDAGVHFKKKDVDKSEVINCFLKVSFAGGLLEIPFLKVESSTSSKLRNLIALEQCCPQVRSYFTSYAILMDNIINTEGDVAILLGSNIIEGGRSNAGEGGEEEDVDGGD</sequence>
<dbReference type="EMBL" id="NMUH01002403">
    <property type="protein sequence ID" value="MQL99755.1"/>
    <property type="molecule type" value="Genomic_DNA"/>
</dbReference>
<dbReference type="Proteomes" id="UP000652761">
    <property type="component" value="Unassembled WGS sequence"/>
</dbReference>
<protein>
    <submittedName>
        <fullName evidence="2">Uncharacterized protein</fullName>
    </submittedName>
</protein>
<gene>
    <name evidence="2" type="ORF">Taro_032480</name>
</gene>
<reference evidence="2" key="1">
    <citation type="submission" date="2017-07" db="EMBL/GenBank/DDBJ databases">
        <title>Taro Niue Genome Assembly and Annotation.</title>
        <authorList>
            <person name="Atibalentja N."/>
            <person name="Keating K."/>
            <person name="Fields C.J."/>
        </authorList>
    </citation>
    <scope>NUCLEOTIDE SEQUENCE</scope>
    <source>
        <strain evidence="2">Niue_2</strain>
        <tissue evidence="2">Leaf</tissue>
    </source>
</reference>
<comment type="caution">
    <text evidence="2">The sequence shown here is derived from an EMBL/GenBank/DDBJ whole genome shotgun (WGS) entry which is preliminary data.</text>
</comment>
<dbReference type="OrthoDB" id="672127at2759"/>
<organism evidence="2 3">
    <name type="scientific">Colocasia esculenta</name>
    <name type="common">Wild taro</name>
    <name type="synonym">Arum esculentum</name>
    <dbReference type="NCBI Taxonomy" id="4460"/>
    <lineage>
        <taxon>Eukaryota</taxon>
        <taxon>Viridiplantae</taxon>
        <taxon>Streptophyta</taxon>
        <taxon>Embryophyta</taxon>
        <taxon>Tracheophyta</taxon>
        <taxon>Spermatophyta</taxon>
        <taxon>Magnoliopsida</taxon>
        <taxon>Liliopsida</taxon>
        <taxon>Araceae</taxon>
        <taxon>Aroideae</taxon>
        <taxon>Colocasieae</taxon>
        <taxon>Colocasia</taxon>
    </lineage>
</organism>
<feature type="region of interest" description="Disordered" evidence="1">
    <location>
        <begin position="98"/>
        <end position="117"/>
    </location>
</feature>
<feature type="compositionally biased region" description="Acidic residues" evidence="1">
    <location>
        <begin position="107"/>
        <end position="117"/>
    </location>
</feature>
<evidence type="ECO:0000313" key="3">
    <source>
        <dbReference type="Proteomes" id="UP000652761"/>
    </source>
</evidence>
<keyword evidence="3" id="KW-1185">Reference proteome</keyword>
<dbReference type="Pfam" id="PF03140">
    <property type="entry name" value="DUF247"/>
    <property type="match status" value="1"/>
</dbReference>
<dbReference type="InterPro" id="IPR004158">
    <property type="entry name" value="DUF247_pln"/>
</dbReference>
<accession>A0A843VV07</accession>
<dbReference type="PANTHER" id="PTHR31170:SF25">
    <property type="entry name" value="BNAA09G04570D PROTEIN"/>
    <property type="match status" value="1"/>
</dbReference>
<proteinExistence type="predicted"/>
<evidence type="ECO:0000313" key="2">
    <source>
        <dbReference type="EMBL" id="MQL99755.1"/>
    </source>
</evidence>
<dbReference type="AlphaFoldDB" id="A0A843VV07"/>
<dbReference type="PANTHER" id="PTHR31170">
    <property type="entry name" value="BNAC04G53230D PROTEIN"/>
    <property type="match status" value="1"/>
</dbReference>
<name>A0A843VV07_COLES</name>